<gene>
    <name evidence="1" type="ORF">SAMN05216402_1699</name>
</gene>
<evidence type="ECO:0000313" key="2">
    <source>
        <dbReference type="Proteomes" id="UP000183471"/>
    </source>
</evidence>
<keyword evidence="2" id="KW-1185">Reference proteome</keyword>
<name>A0ABY0TDD0_9PROT</name>
<evidence type="ECO:0000313" key="1">
    <source>
        <dbReference type="EMBL" id="SDQ65039.1"/>
    </source>
</evidence>
<dbReference type="Proteomes" id="UP000183471">
    <property type="component" value="Unassembled WGS sequence"/>
</dbReference>
<reference evidence="1 2" key="1">
    <citation type="submission" date="2016-10" db="EMBL/GenBank/DDBJ databases">
        <authorList>
            <person name="Varghese N."/>
            <person name="Submissions S."/>
        </authorList>
    </citation>
    <scope>NUCLEOTIDE SEQUENCE [LARGE SCALE GENOMIC DNA]</scope>
    <source>
        <strain evidence="1 2">Nl1</strain>
    </source>
</reference>
<comment type="caution">
    <text evidence="1">The sequence shown here is derived from an EMBL/GenBank/DDBJ whole genome shotgun (WGS) entry which is preliminary data.</text>
</comment>
<accession>A0ABY0TDD0</accession>
<organism evidence="1 2">
    <name type="scientific">Nitrosospira multiformis</name>
    <dbReference type="NCBI Taxonomy" id="1231"/>
    <lineage>
        <taxon>Bacteria</taxon>
        <taxon>Pseudomonadati</taxon>
        <taxon>Pseudomonadota</taxon>
        <taxon>Betaproteobacteria</taxon>
        <taxon>Nitrosomonadales</taxon>
        <taxon>Nitrosomonadaceae</taxon>
        <taxon>Nitrosospira</taxon>
    </lineage>
</organism>
<dbReference type="EMBL" id="FNKY01000001">
    <property type="protein sequence ID" value="SDQ65039.1"/>
    <property type="molecule type" value="Genomic_DNA"/>
</dbReference>
<protein>
    <submittedName>
        <fullName evidence="1">Uncharacterized protein</fullName>
    </submittedName>
</protein>
<sequence>MAPKMGPILSLCRSQAIEKRIGNAHPAHIISIYERLSAKIWNQANIFVARCAIFHFGFSVRCLRLYSTPIVTRATV</sequence>
<proteinExistence type="predicted"/>